<name>A0A5C7INX3_9ROSI</name>
<evidence type="ECO:0000313" key="3">
    <source>
        <dbReference type="EMBL" id="TXG70152.1"/>
    </source>
</evidence>
<evidence type="ECO:0000256" key="2">
    <source>
        <dbReference type="SAM" id="Phobius"/>
    </source>
</evidence>
<evidence type="ECO:0000256" key="1">
    <source>
        <dbReference type="SAM" id="MobiDB-lite"/>
    </source>
</evidence>
<dbReference type="Proteomes" id="UP000323000">
    <property type="component" value="Chromosome 2"/>
</dbReference>
<sequence length="488" mass="56840">MSVDEKWPRGPSVSGSTDGKGNHESEENCSILILSEEEIQQLDSLDEDLVEETKAGQADDAKPKIQKVPFRPRDNNNFNNYFKPKVISVGPYHNNDNNLKISEPIKRKLAARFFKETGVNKEVLFLDIKEQIKDLRDCYDDKAKDYPDNKLAWIFLVDGCAILHFIFISAQPNSEIELRKLRIKADHVALGHHDLFLLDNQLPYQLLQLIMRSTRKKEEFLHSIHDFIFDYIRAPGQKYVKHDKILKDNHFHLLDLMRKLLIQPHQNNKRLDCREAIIKFITVNLFGDLNSNKKSEFWHSFRNIEELRSAGIKLKPSETSGVRDITFIWDTLTLPPIVVNDSTAAKFLNMAAYEMCPDFHNDFEVSSYICFLDSLIDRAEDVKALREKKILHNALGSDEEVAKLFNEISRDLAPNKDKYYSEVKRNIQKYCNSIWMKWLSQFFQDLRDYFKRRWSLLAFIGAFLALASSIIQTVYTVLAYHVDSNKDI</sequence>
<feature type="region of interest" description="Disordered" evidence="1">
    <location>
        <begin position="1"/>
        <end position="29"/>
    </location>
</feature>
<dbReference type="EMBL" id="VAHF01000002">
    <property type="protein sequence ID" value="TXG70152.1"/>
    <property type="molecule type" value="Genomic_DNA"/>
</dbReference>
<feature type="transmembrane region" description="Helical" evidence="2">
    <location>
        <begin position="456"/>
        <end position="482"/>
    </location>
</feature>
<dbReference type="AlphaFoldDB" id="A0A5C7INX3"/>
<keyword evidence="2" id="KW-0472">Membrane</keyword>
<dbReference type="OrthoDB" id="1849062at2759"/>
<keyword evidence="2" id="KW-1133">Transmembrane helix</keyword>
<dbReference type="PANTHER" id="PTHR31170">
    <property type="entry name" value="BNAC04G53230D PROTEIN"/>
    <property type="match status" value="1"/>
</dbReference>
<accession>A0A5C7INX3</accession>
<keyword evidence="2" id="KW-0812">Transmembrane</keyword>
<dbReference type="InterPro" id="IPR004158">
    <property type="entry name" value="DUF247_pln"/>
</dbReference>
<evidence type="ECO:0000313" key="4">
    <source>
        <dbReference type="Proteomes" id="UP000323000"/>
    </source>
</evidence>
<reference evidence="4" key="1">
    <citation type="journal article" date="2019" name="Gigascience">
        <title>De novo genome assembly of the endangered Acer yangbiense, a plant species with extremely small populations endemic to Yunnan Province, China.</title>
        <authorList>
            <person name="Yang J."/>
            <person name="Wariss H.M."/>
            <person name="Tao L."/>
            <person name="Zhang R."/>
            <person name="Yun Q."/>
            <person name="Hollingsworth P."/>
            <person name="Dao Z."/>
            <person name="Luo G."/>
            <person name="Guo H."/>
            <person name="Ma Y."/>
            <person name="Sun W."/>
        </authorList>
    </citation>
    <scope>NUCLEOTIDE SEQUENCE [LARGE SCALE GENOMIC DNA]</scope>
    <source>
        <strain evidence="4">cv. Malutang</strain>
    </source>
</reference>
<dbReference type="PANTHER" id="PTHR31170:SF25">
    <property type="entry name" value="BNAA09G04570D PROTEIN"/>
    <property type="match status" value="1"/>
</dbReference>
<keyword evidence="4" id="KW-1185">Reference proteome</keyword>
<comment type="caution">
    <text evidence="3">The sequence shown here is derived from an EMBL/GenBank/DDBJ whole genome shotgun (WGS) entry which is preliminary data.</text>
</comment>
<protein>
    <submittedName>
        <fullName evidence="3">Uncharacterized protein</fullName>
    </submittedName>
</protein>
<gene>
    <name evidence="3" type="ORF">EZV62_005087</name>
</gene>
<dbReference type="Pfam" id="PF03140">
    <property type="entry name" value="DUF247"/>
    <property type="match status" value="1"/>
</dbReference>
<organism evidence="3 4">
    <name type="scientific">Acer yangbiense</name>
    <dbReference type="NCBI Taxonomy" id="1000413"/>
    <lineage>
        <taxon>Eukaryota</taxon>
        <taxon>Viridiplantae</taxon>
        <taxon>Streptophyta</taxon>
        <taxon>Embryophyta</taxon>
        <taxon>Tracheophyta</taxon>
        <taxon>Spermatophyta</taxon>
        <taxon>Magnoliopsida</taxon>
        <taxon>eudicotyledons</taxon>
        <taxon>Gunneridae</taxon>
        <taxon>Pentapetalae</taxon>
        <taxon>rosids</taxon>
        <taxon>malvids</taxon>
        <taxon>Sapindales</taxon>
        <taxon>Sapindaceae</taxon>
        <taxon>Hippocastanoideae</taxon>
        <taxon>Acereae</taxon>
        <taxon>Acer</taxon>
    </lineage>
</organism>
<proteinExistence type="predicted"/>